<comment type="subcellular location">
    <subcellularLocation>
        <location evidence="1">Membrane</location>
    </subcellularLocation>
</comment>
<organism evidence="6 7">
    <name type="scientific">Heterodermia speciosa</name>
    <dbReference type="NCBI Taxonomy" id="116794"/>
    <lineage>
        <taxon>Eukaryota</taxon>
        <taxon>Fungi</taxon>
        <taxon>Dikarya</taxon>
        <taxon>Ascomycota</taxon>
        <taxon>Pezizomycotina</taxon>
        <taxon>Lecanoromycetes</taxon>
        <taxon>OSLEUM clade</taxon>
        <taxon>Lecanoromycetidae</taxon>
        <taxon>Caliciales</taxon>
        <taxon>Physciaceae</taxon>
        <taxon>Heterodermia</taxon>
    </lineage>
</organism>
<dbReference type="AlphaFoldDB" id="A0A8H3EEX8"/>
<dbReference type="Pfam" id="PF04116">
    <property type="entry name" value="FA_hydroxylase"/>
    <property type="match status" value="1"/>
</dbReference>
<keyword evidence="2" id="KW-0812">Transmembrane</keyword>
<keyword evidence="3" id="KW-1133">Transmembrane helix</keyword>
<name>A0A8H3EEX8_9LECA</name>
<dbReference type="GO" id="GO:0005506">
    <property type="term" value="F:iron ion binding"/>
    <property type="evidence" value="ECO:0007669"/>
    <property type="project" value="InterPro"/>
</dbReference>
<dbReference type="EMBL" id="CAJPDS010000002">
    <property type="protein sequence ID" value="CAF9904004.1"/>
    <property type="molecule type" value="Genomic_DNA"/>
</dbReference>
<gene>
    <name evidence="6" type="ORF">HETSPECPRED_003311</name>
</gene>
<keyword evidence="7" id="KW-1185">Reference proteome</keyword>
<evidence type="ECO:0000256" key="3">
    <source>
        <dbReference type="ARBA" id="ARBA00022989"/>
    </source>
</evidence>
<reference evidence="6" key="1">
    <citation type="submission" date="2021-03" db="EMBL/GenBank/DDBJ databases">
        <authorList>
            <person name="Tagirdzhanova G."/>
        </authorList>
    </citation>
    <scope>NUCLEOTIDE SEQUENCE</scope>
</reference>
<evidence type="ECO:0000313" key="7">
    <source>
        <dbReference type="Proteomes" id="UP000664521"/>
    </source>
</evidence>
<keyword evidence="4" id="KW-0472">Membrane</keyword>
<dbReference type="GO" id="GO:0008610">
    <property type="term" value="P:lipid biosynthetic process"/>
    <property type="evidence" value="ECO:0007669"/>
    <property type="project" value="InterPro"/>
</dbReference>
<evidence type="ECO:0000256" key="4">
    <source>
        <dbReference type="ARBA" id="ARBA00023136"/>
    </source>
</evidence>
<evidence type="ECO:0000256" key="1">
    <source>
        <dbReference type="ARBA" id="ARBA00004370"/>
    </source>
</evidence>
<evidence type="ECO:0000259" key="5">
    <source>
        <dbReference type="Pfam" id="PF04116"/>
    </source>
</evidence>
<dbReference type="InterPro" id="IPR050307">
    <property type="entry name" value="Sterol_Desaturase_Related"/>
</dbReference>
<dbReference type="OrthoDB" id="1658724at2759"/>
<evidence type="ECO:0000313" key="6">
    <source>
        <dbReference type="EMBL" id="CAF9904004.1"/>
    </source>
</evidence>
<dbReference type="InterPro" id="IPR006694">
    <property type="entry name" value="Fatty_acid_hydroxylase"/>
</dbReference>
<proteinExistence type="predicted"/>
<feature type="domain" description="Fatty acid hydroxylase" evidence="5">
    <location>
        <begin position="135"/>
        <end position="265"/>
    </location>
</feature>
<dbReference type="GO" id="GO:0016491">
    <property type="term" value="F:oxidoreductase activity"/>
    <property type="evidence" value="ECO:0007669"/>
    <property type="project" value="InterPro"/>
</dbReference>
<dbReference type="GO" id="GO:0016020">
    <property type="term" value="C:membrane"/>
    <property type="evidence" value="ECO:0007669"/>
    <property type="project" value="UniProtKB-SubCell"/>
</dbReference>
<dbReference type="Proteomes" id="UP000664521">
    <property type="component" value="Unassembled WGS sequence"/>
</dbReference>
<evidence type="ECO:0000256" key="2">
    <source>
        <dbReference type="ARBA" id="ARBA00022692"/>
    </source>
</evidence>
<sequence length="282" mass="32228">MFETGWTVLVYAIIEPSYTYLYGHNPQLRLAVQKQGDPSKPLPKMQRPSKRLREGFVYIMPLLIMDVTMIKKFHGVPVHEMALSGNYDPDTVGMRGTFLAPTLHRFSWSSPLQTQRALPLSAPSSRQLVTQLATSILIYDAVFFLFHFALHKLPLLNRIHHVHHGHAEINPQITNQLDVVERLGLVLLANFSLNIIGSHVLTRTVFIPTFIGLLVDIHSGLDLAWSYDKILPKGWAAGSQRHSYHHQHGSKYYEPFFNWWDDLYGLIIDGRKGETSEVRQGR</sequence>
<comment type="caution">
    <text evidence="6">The sequence shown here is derived from an EMBL/GenBank/DDBJ whole genome shotgun (WGS) entry which is preliminary data.</text>
</comment>
<protein>
    <recommendedName>
        <fullName evidence="5">Fatty acid hydroxylase domain-containing protein</fullName>
    </recommendedName>
</protein>
<accession>A0A8H3EEX8</accession>
<dbReference type="PANTHER" id="PTHR11863">
    <property type="entry name" value="STEROL DESATURASE"/>
    <property type="match status" value="1"/>
</dbReference>